<gene>
    <name evidence="2" type="ORF">HUG10_11175</name>
</gene>
<dbReference type="KEGG" id="halg:HUG10_11175"/>
<evidence type="ECO:0000313" key="2">
    <source>
        <dbReference type="EMBL" id="QLG28080.1"/>
    </source>
</evidence>
<dbReference type="AlphaFoldDB" id="A0A7D5KUX0"/>
<dbReference type="Pfam" id="PF25942">
    <property type="entry name" value="Ig_halo"/>
    <property type="match status" value="1"/>
</dbReference>
<organism evidence="2 3">
    <name type="scientific">Halorarum halophilum</name>
    <dbReference type="NCBI Taxonomy" id="2743090"/>
    <lineage>
        <taxon>Archaea</taxon>
        <taxon>Methanobacteriati</taxon>
        <taxon>Methanobacteriota</taxon>
        <taxon>Stenosarchaea group</taxon>
        <taxon>Halobacteria</taxon>
        <taxon>Halobacteriales</taxon>
        <taxon>Haloferacaceae</taxon>
        <taxon>Halorarum</taxon>
    </lineage>
</organism>
<accession>A0A7D5KUX0</accession>
<name>A0A7D5KUX0_9EURY</name>
<dbReference type="Proteomes" id="UP000509750">
    <property type="component" value="Chromosome"/>
</dbReference>
<dbReference type="EMBL" id="CP058529">
    <property type="protein sequence ID" value="QLG28080.1"/>
    <property type="molecule type" value="Genomic_DNA"/>
</dbReference>
<evidence type="ECO:0000313" key="3">
    <source>
        <dbReference type="Proteomes" id="UP000509750"/>
    </source>
</evidence>
<sequence>MSLEISRRSVFSLLGATATVFVSGCFGSAYDPPPGSLTLSNHHDQSHTVTVTVTTDGETRSEEFTIRAGKSRTIEGYISQAGTHTVVIEADTGDTHEMEVETTIRANGLAGQAFSVSVMEDGDLITSAGIYD</sequence>
<dbReference type="InterPro" id="IPR058929">
    <property type="entry name" value="Ig_halo"/>
</dbReference>
<feature type="domain" description="Ig-like" evidence="1">
    <location>
        <begin position="46"/>
        <end position="124"/>
    </location>
</feature>
<reference evidence="2 3" key="1">
    <citation type="submission" date="2020-07" db="EMBL/GenBank/DDBJ databases">
        <title>Gai3-2, isolated from salt lake.</title>
        <authorList>
            <person name="Cui H."/>
            <person name="Shi X."/>
        </authorList>
    </citation>
    <scope>NUCLEOTIDE SEQUENCE [LARGE SCALE GENOMIC DNA]</scope>
    <source>
        <strain evidence="2 3">Gai3-2</strain>
    </source>
</reference>
<dbReference type="OrthoDB" id="380824at2157"/>
<dbReference type="PROSITE" id="PS51257">
    <property type="entry name" value="PROKAR_LIPOPROTEIN"/>
    <property type="match status" value="1"/>
</dbReference>
<protein>
    <recommendedName>
        <fullName evidence="1">Ig-like domain-containing protein</fullName>
    </recommendedName>
</protein>
<evidence type="ECO:0000259" key="1">
    <source>
        <dbReference type="Pfam" id="PF25942"/>
    </source>
</evidence>
<dbReference type="GeneID" id="56029402"/>
<dbReference type="RefSeq" id="WP_179169655.1">
    <property type="nucleotide sequence ID" value="NZ_CP058529.1"/>
</dbReference>
<keyword evidence="3" id="KW-1185">Reference proteome</keyword>
<proteinExistence type="predicted"/>